<dbReference type="STRING" id="3871.A0A4P1QQE4"/>
<feature type="region of interest" description="Disordered" evidence="1">
    <location>
        <begin position="229"/>
        <end position="261"/>
    </location>
</feature>
<dbReference type="KEGG" id="lang:109333746"/>
<reference evidence="2 3" key="1">
    <citation type="journal article" date="2017" name="Plant Biotechnol. J.">
        <title>A comprehensive draft genome sequence for lupin (Lupinus angustifolius), an emerging health food: insights into plant-microbe interactions and legume evolution.</title>
        <authorList>
            <person name="Hane J.K."/>
            <person name="Ming Y."/>
            <person name="Kamphuis L.G."/>
            <person name="Nelson M.N."/>
            <person name="Garg G."/>
            <person name="Atkins C.A."/>
            <person name="Bayer P.E."/>
            <person name="Bravo A."/>
            <person name="Bringans S."/>
            <person name="Cannon S."/>
            <person name="Edwards D."/>
            <person name="Foley R."/>
            <person name="Gao L.L."/>
            <person name="Harrison M.J."/>
            <person name="Huang W."/>
            <person name="Hurgobin B."/>
            <person name="Li S."/>
            <person name="Liu C.W."/>
            <person name="McGrath A."/>
            <person name="Morahan G."/>
            <person name="Murray J."/>
            <person name="Weller J."/>
            <person name="Jian J."/>
            <person name="Singh K.B."/>
        </authorList>
    </citation>
    <scope>NUCLEOTIDE SEQUENCE [LARGE SCALE GENOMIC DNA]</scope>
    <source>
        <strain evidence="3">cv. Tanjil</strain>
        <tissue evidence="2">Whole plant</tissue>
    </source>
</reference>
<dbReference type="PANTHER" id="PTHR36072">
    <property type="entry name" value="OS01G0541600 PROTEIN"/>
    <property type="match status" value="1"/>
</dbReference>
<organism evidence="2 3">
    <name type="scientific">Lupinus angustifolius</name>
    <name type="common">Narrow-leaved blue lupine</name>
    <dbReference type="NCBI Taxonomy" id="3871"/>
    <lineage>
        <taxon>Eukaryota</taxon>
        <taxon>Viridiplantae</taxon>
        <taxon>Streptophyta</taxon>
        <taxon>Embryophyta</taxon>
        <taxon>Tracheophyta</taxon>
        <taxon>Spermatophyta</taxon>
        <taxon>Magnoliopsida</taxon>
        <taxon>eudicotyledons</taxon>
        <taxon>Gunneridae</taxon>
        <taxon>Pentapetalae</taxon>
        <taxon>rosids</taxon>
        <taxon>fabids</taxon>
        <taxon>Fabales</taxon>
        <taxon>Fabaceae</taxon>
        <taxon>Papilionoideae</taxon>
        <taxon>50 kb inversion clade</taxon>
        <taxon>genistoids sensu lato</taxon>
        <taxon>core genistoids</taxon>
        <taxon>Genisteae</taxon>
        <taxon>Lupinus</taxon>
    </lineage>
</organism>
<dbReference type="GO" id="GO:0006396">
    <property type="term" value="P:RNA processing"/>
    <property type="evidence" value="ECO:0007669"/>
    <property type="project" value="InterPro"/>
</dbReference>
<name>A0A4P1QQE4_LUPAN</name>
<feature type="region of interest" description="Disordered" evidence="1">
    <location>
        <begin position="140"/>
        <end position="185"/>
    </location>
</feature>
<dbReference type="AlphaFoldDB" id="A0A4P1QQE4"/>
<protein>
    <submittedName>
        <fullName evidence="2">Uncharacterized protein</fullName>
    </submittedName>
</protein>
<dbReference type="Proteomes" id="UP000188354">
    <property type="component" value="Chromosome LG19"/>
</dbReference>
<keyword evidence="3" id="KW-1185">Reference proteome</keyword>
<evidence type="ECO:0000313" key="2">
    <source>
        <dbReference type="EMBL" id="OIV92469.1"/>
    </source>
</evidence>
<gene>
    <name evidence="2" type="ORF">TanjilG_02232</name>
</gene>
<feature type="compositionally biased region" description="Low complexity" evidence="1">
    <location>
        <begin position="160"/>
        <end position="171"/>
    </location>
</feature>
<dbReference type="EMBL" id="CM007379">
    <property type="protein sequence ID" value="OIV92469.1"/>
    <property type="molecule type" value="Genomic_DNA"/>
</dbReference>
<evidence type="ECO:0000256" key="1">
    <source>
        <dbReference type="SAM" id="MobiDB-lite"/>
    </source>
</evidence>
<dbReference type="InterPro" id="IPR007175">
    <property type="entry name" value="Rpr2/Snm1/Rpp21"/>
</dbReference>
<dbReference type="OrthoDB" id="1937463at2759"/>
<dbReference type="PANTHER" id="PTHR36072:SF2">
    <property type="entry name" value="OS01G0531000 PROTEIN"/>
    <property type="match status" value="1"/>
</dbReference>
<evidence type="ECO:0000313" key="3">
    <source>
        <dbReference type="Proteomes" id="UP000188354"/>
    </source>
</evidence>
<dbReference type="Pfam" id="PF04032">
    <property type="entry name" value="Rpr2"/>
    <property type="match status" value="1"/>
</dbReference>
<dbReference type="Gramene" id="OIV92469">
    <property type="protein sequence ID" value="OIV92469"/>
    <property type="gene ID" value="TanjilG_02232"/>
</dbReference>
<dbReference type="Gene3D" id="6.20.50.20">
    <property type="match status" value="1"/>
</dbReference>
<sequence>MSQNKGGHRIFRPPVSLREEATGNIHTNPSTNAKSMLRFNHLKKLAMWATKDTHLPSLGAFYGNQLATLGESLGLSNDPSLITCQRCETVLHPGLNSTVRIEKNRSKVKHKCKLSGNNAQNNVVYKCHFCLHQNLKRGTPKGHVKGLCPPKPKSKHKSNSKSSLKSKPSTKPIKHEPSKLENSIISKDEVNETDVLASQVVAKGPTHIDDSPATPSSIGILTLLEGNKRKKNSTSKKAAETASMSAKVGDKTVGASSKRRRKSWTSLKEIAQRNEFDKSRVANLTIPFFL</sequence>
<proteinExistence type="predicted"/>
<accession>A0A4P1QQE4</accession>